<dbReference type="SUPFAM" id="SSF53335">
    <property type="entry name" value="S-adenosyl-L-methionine-dependent methyltransferases"/>
    <property type="match status" value="1"/>
</dbReference>
<sequence length="284" mass="31027">MAQQNLPGYYARGHSDFTIATQQRRTAEKDAGFLLPHIKKTDRILDVGCGPGTITVGLAKYASEGSTIGIDISTEVLQKAKNAAADANMPNDGPGSLIFQEGNILEGLAYPDDTFDVIFSSQVLGHFPPPEMPLRALIEMRRLLKPGGVLASRDAAASHSYPKSLELDRLYNQNQFRASRKGKPEADPTGTIMPTLYRRAGFEADGGKVRIGAGAWVVSGAETRKWLAWRIAGQLQPGDPFRQTWLDAGIPEEEIEQAVSAVKQWAETEDAWSVSVQCEMLAWK</sequence>
<keyword evidence="4" id="KW-1185">Reference proteome</keyword>
<protein>
    <submittedName>
        <fullName evidence="3">Putative methyltransferase-family protein</fullName>
    </submittedName>
</protein>
<keyword evidence="3" id="KW-0489">Methyltransferase</keyword>
<dbReference type="HOGENOM" id="CLU_057148_0_0_1"/>
<dbReference type="RefSeq" id="XP_007919552.1">
    <property type="nucleotide sequence ID" value="XM_007921361.1"/>
</dbReference>
<comment type="similarity">
    <text evidence="1">Belongs to the methyltransferase superfamily. LaeA methyltransferase family.</text>
</comment>
<evidence type="ECO:0000256" key="1">
    <source>
        <dbReference type="ARBA" id="ARBA00038158"/>
    </source>
</evidence>
<accession>R8B8U2</accession>
<dbReference type="Gene3D" id="3.40.50.150">
    <property type="entry name" value="Vaccinia Virus protein VP39"/>
    <property type="match status" value="1"/>
</dbReference>
<dbReference type="EMBL" id="KB933378">
    <property type="protein sequence ID" value="EON95697.1"/>
    <property type="molecule type" value="Genomic_DNA"/>
</dbReference>
<gene>
    <name evidence="3" type="ORF">UCRPA7_8852</name>
</gene>
<organism evidence="3 4">
    <name type="scientific">Phaeoacremonium minimum (strain UCR-PA7)</name>
    <name type="common">Esca disease fungus</name>
    <name type="synonym">Togninia minima</name>
    <dbReference type="NCBI Taxonomy" id="1286976"/>
    <lineage>
        <taxon>Eukaryota</taxon>
        <taxon>Fungi</taxon>
        <taxon>Dikarya</taxon>
        <taxon>Ascomycota</taxon>
        <taxon>Pezizomycotina</taxon>
        <taxon>Sordariomycetes</taxon>
        <taxon>Sordariomycetidae</taxon>
        <taxon>Togniniales</taxon>
        <taxon>Togniniaceae</taxon>
        <taxon>Phaeoacremonium</taxon>
    </lineage>
</organism>
<proteinExistence type="inferred from homology"/>
<dbReference type="InterPro" id="IPR029063">
    <property type="entry name" value="SAM-dependent_MTases_sf"/>
</dbReference>
<feature type="domain" description="Methyltransferase" evidence="2">
    <location>
        <begin position="39"/>
        <end position="176"/>
    </location>
</feature>
<dbReference type="AlphaFoldDB" id="R8B8U2"/>
<dbReference type="InterPro" id="IPR025714">
    <property type="entry name" value="Methyltranfer_dom"/>
</dbReference>
<dbReference type="PANTHER" id="PTHR43591:SF24">
    <property type="entry name" value="2-METHOXY-6-POLYPRENYL-1,4-BENZOQUINOL METHYLASE, MITOCHONDRIAL"/>
    <property type="match status" value="1"/>
</dbReference>
<dbReference type="Pfam" id="PF13847">
    <property type="entry name" value="Methyltransf_31"/>
    <property type="match status" value="1"/>
</dbReference>
<dbReference type="PANTHER" id="PTHR43591">
    <property type="entry name" value="METHYLTRANSFERASE"/>
    <property type="match status" value="1"/>
</dbReference>
<dbReference type="KEGG" id="tmn:UCRPA7_8852"/>
<evidence type="ECO:0000313" key="3">
    <source>
        <dbReference type="EMBL" id="EON95697.1"/>
    </source>
</evidence>
<dbReference type="GeneID" id="19329744"/>
<evidence type="ECO:0000259" key="2">
    <source>
        <dbReference type="Pfam" id="PF13847"/>
    </source>
</evidence>
<reference evidence="4" key="1">
    <citation type="journal article" date="2013" name="Genome Announc.">
        <title>Draft genome sequence of the ascomycete Phaeoacremonium aleophilum strain UCR-PA7, a causal agent of the esca disease complex in grapevines.</title>
        <authorList>
            <person name="Blanco-Ulate B."/>
            <person name="Rolshausen P."/>
            <person name="Cantu D."/>
        </authorList>
    </citation>
    <scope>NUCLEOTIDE SEQUENCE [LARGE SCALE GENOMIC DNA]</scope>
    <source>
        <strain evidence="4">UCR-PA7</strain>
    </source>
</reference>
<dbReference type="eggNOG" id="KOG1269">
    <property type="taxonomic scope" value="Eukaryota"/>
</dbReference>
<keyword evidence="3" id="KW-0808">Transferase</keyword>
<dbReference type="GO" id="GO:0032259">
    <property type="term" value="P:methylation"/>
    <property type="evidence" value="ECO:0007669"/>
    <property type="project" value="UniProtKB-KW"/>
</dbReference>
<dbReference type="GO" id="GO:0008168">
    <property type="term" value="F:methyltransferase activity"/>
    <property type="evidence" value="ECO:0007669"/>
    <property type="project" value="UniProtKB-KW"/>
</dbReference>
<dbReference type="OrthoDB" id="10017101at2759"/>
<dbReference type="Proteomes" id="UP000014074">
    <property type="component" value="Unassembled WGS sequence"/>
</dbReference>
<dbReference type="CDD" id="cd02440">
    <property type="entry name" value="AdoMet_MTases"/>
    <property type="match status" value="1"/>
</dbReference>
<evidence type="ECO:0000313" key="4">
    <source>
        <dbReference type="Proteomes" id="UP000014074"/>
    </source>
</evidence>
<name>R8B8U2_PHAM7</name>